<evidence type="ECO:0000313" key="2">
    <source>
        <dbReference type="EMBL" id="RZF33888.1"/>
    </source>
</evidence>
<comment type="caution">
    <text evidence="2">The sequence shown here is derived from an EMBL/GenBank/DDBJ whole genome shotgun (WGS) entry which is preliminary data.</text>
</comment>
<feature type="region of interest" description="Disordered" evidence="1">
    <location>
        <begin position="33"/>
        <end position="54"/>
    </location>
</feature>
<feature type="compositionally biased region" description="Low complexity" evidence="1">
    <location>
        <begin position="108"/>
        <end position="123"/>
    </location>
</feature>
<proteinExistence type="predicted"/>
<dbReference type="SMR" id="A0A482WKA1"/>
<evidence type="ECO:0008006" key="4">
    <source>
        <dbReference type="Google" id="ProtNLM"/>
    </source>
</evidence>
<dbReference type="Proteomes" id="UP000291343">
    <property type="component" value="Unassembled WGS sequence"/>
</dbReference>
<reference evidence="2 3" key="1">
    <citation type="journal article" date="2017" name="Gigascience">
        <title>Genome sequence of the small brown planthopper, Laodelphax striatellus.</title>
        <authorList>
            <person name="Zhu J."/>
            <person name="Jiang F."/>
            <person name="Wang X."/>
            <person name="Yang P."/>
            <person name="Bao Y."/>
            <person name="Zhao W."/>
            <person name="Wang W."/>
            <person name="Lu H."/>
            <person name="Wang Q."/>
            <person name="Cui N."/>
            <person name="Li J."/>
            <person name="Chen X."/>
            <person name="Luo L."/>
            <person name="Yu J."/>
            <person name="Kang L."/>
            <person name="Cui F."/>
        </authorList>
    </citation>
    <scope>NUCLEOTIDE SEQUENCE [LARGE SCALE GENOMIC DNA]</scope>
    <source>
        <strain evidence="2">Lst14</strain>
    </source>
</reference>
<gene>
    <name evidence="2" type="ORF">LSTR_LSTR009912</name>
</gene>
<evidence type="ECO:0000313" key="3">
    <source>
        <dbReference type="Proteomes" id="UP000291343"/>
    </source>
</evidence>
<keyword evidence="3" id="KW-1185">Reference proteome</keyword>
<dbReference type="OrthoDB" id="2328924at2759"/>
<dbReference type="EMBL" id="QKKF02033200">
    <property type="protein sequence ID" value="RZF33888.1"/>
    <property type="molecule type" value="Genomic_DNA"/>
</dbReference>
<organism evidence="2 3">
    <name type="scientific">Laodelphax striatellus</name>
    <name type="common">Small brown planthopper</name>
    <name type="synonym">Delphax striatella</name>
    <dbReference type="NCBI Taxonomy" id="195883"/>
    <lineage>
        <taxon>Eukaryota</taxon>
        <taxon>Metazoa</taxon>
        <taxon>Ecdysozoa</taxon>
        <taxon>Arthropoda</taxon>
        <taxon>Hexapoda</taxon>
        <taxon>Insecta</taxon>
        <taxon>Pterygota</taxon>
        <taxon>Neoptera</taxon>
        <taxon>Paraneoptera</taxon>
        <taxon>Hemiptera</taxon>
        <taxon>Auchenorrhyncha</taxon>
        <taxon>Fulgoroidea</taxon>
        <taxon>Delphacidae</taxon>
        <taxon>Criomorphinae</taxon>
        <taxon>Laodelphax</taxon>
    </lineage>
</organism>
<protein>
    <recommendedName>
        <fullName evidence="4">Protein hairless</fullName>
    </recommendedName>
</protein>
<feature type="compositionally biased region" description="Pro residues" evidence="1">
    <location>
        <begin position="384"/>
        <end position="402"/>
    </location>
</feature>
<feature type="region of interest" description="Disordered" evidence="1">
    <location>
        <begin position="283"/>
        <end position="337"/>
    </location>
</feature>
<feature type="compositionally biased region" description="Pro residues" evidence="1">
    <location>
        <begin position="320"/>
        <end position="337"/>
    </location>
</feature>
<feature type="compositionally biased region" description="Polar residues" evidence="1">
    <location>
        <begin position="35"/>
        <end position="54"/>
    </location>
</feature>
<sequence>MRIQDTYVSASCAKMTDEKNMNGDLSSGLKKEFVSESTNGPSSPNLTPGDSECSSSIGGGRLKFFKDGKFILELSHRKEGDRGGCWVPVPKKTTLFWPAVGTPRHESSTSLSVSDDNSSVQSSPWQRDHCWKQSSPRQNAGRGLEFFMVRPVKLRRLRFSYAIRRKRRRPLDAKCVDLNDCKETAAANNGSSRAARDKSSLAKVLRALWERVNRADPGIVSPRKRILREMESSLFGIEAQPRSQHQRSLAAQGRTTETGKLAVIASCPIDGEKDIIVTLEEQAKRQRARPESTKPPSHSITSILAREDEPSFLRTLLRSPDPPPPPPHTAPAPHPLFLSPPPPPLMYPPPHPASSSFLHPSLHHQVAWYPLASSLPRAYLHHPAPAPPPSHHYSPSPPPWGHLPPSHHHHSPASLKRDDTSDVPLNLSKHAG</sequence>
<feature type="region of interest" description="Disordered" evidence="1">
    <location>
        <begin position="102"/>
        <end position="138"/>
    </location>
</feature>
<feature type="compositionally biased region" description="Basic and acidic residues" evidence="1">
    <location>
        <begin position="283"/>
        <end position="292"/>
    </location>
</feature>
<dbReference type="AlphaFoldDB" id="A0A482WKA1"/>
<dbReference type="STRING" id="195883.A0A482WKA1"/>
<feature type="region of interest" description="Disordered" evidence="1">
    <location>
        <begin position="383"/>
        <end position="432"/>
    </location>
</feature>
<evidence type="ECO:0000256" key="1">
    <source>
        <dbReference type="SAM" id="MobiDB-lite"/>
    </source>
</evidence>
<accession>A0A482WKA1</accession>
<name>A0A482WKA1_LAOST</name>
<dbReference type="InParanoid" id="A0A482WKA1"/>